<evidence type="ECO:0000313" key="2">
    <source>
        <dbReference type="Proteomes" id="UP000299102"/>
    </source>
</evidence>
<dbReference type="Proteomes" id="UP000299102">
    <property type="component" value="Unassembled WGS sequence"/>
</dbReference>
<comment type="caution">
    <text evidence="1">The sequence shown here is derived from an EMBL/GenBank/DDBJ whole genome shotgun (WGS) entry which is preliminary data.</text>
</comment>
<organism evidence="1 2">
    <name type="scientific">Eumeta variegata</name>
    <name type="common">Bagworm moth</name>
    <name type="synonym">Eumeta japonica</name>
    <dbReference type="NCBI Taxonomy" id="151549"/>
    <lineage>
        <taxon>Eukaryota</taxon>
        <taxon>Metazoa</taxon>
        <taxon>Ecdysozoa</taxon>
        <taxon>Arthropoda</taxon>
        <taxon>Hexapoda</taxon>
        <taxon>Insecta</taxon>
        <taxon>Pterygota</taxon>
        <taxon>Neoptera</taxon>
        <taxon>Endopterygota</taxon>
        <taxon>Lepidoptera</taxon>
        <taxon>Glossata</taxon>
        <taxon>Ditrysia</taxon>
        <taxon>Tineoidea</taxon>
        <taxon>Psychidae</taxon>
        <taxon>Oiketicinae</taxon>
        <taxon>Eumeta</taxon>
    </lineage>
</organism>
<gene>
    <name evidence="1" type="ORF">EVAR_8770_1</name>
</gene>
<proteinExistence type="predicted"/>
<sequence>MSSKKCKNPVDSFCYICGEFIKVRAKKICLSSNTRLCEAYEAYFNLPVRSQDKVWAPHFSCSNCKNTLEVPHSENFPAFEPKAEGTGQLPLSQISSNSGDSEFVITSPSVEPHLINSEEFDDLVRDLNLPKLKAEILGSRLKQWNLLKNDVIIVTKENVIKHFLDSLQKKTDFVIAMM</sequence>
<keyword evidence="2" id="KW-1185">Reference proteome</keyword>
<accession>A0A4C1TTS6</accession>
<dbReference type="AlphaFoldDB" id="A0A4C1TTS6"/>
<name>A0A4C1TTS6_EUMVA</name>
<evidence type="ECO:0000313" key="1">
    <source>
        <dbReference type="EMBL" id="GBP17410.1"/>
    </source>
</evidence>
<dbReference type="OrthoDB" id="8063408at2759"/>
<dbReference type="STRING" id="151549.A0A4C1TTS6"/>
<protein>
    <submittedName>
        <fullName evidence="1">Uncharacterized protein</fullName>
    </submittedName>
</protein>
<reference evidence="1 2" key="1">
    <citation type="journal article" date="2019" name="Commun. Biol.">
        <title>The bagworm genome reveals a unique fibroin gene that provides high tensile strength.</title>
        <authorList>
            <person name="Kono N."/>
            <person name="Nakamura H."/>
            <person name="Ohtoshi R."/>
            <person name="Tomita M."/>
            <person name="Numata K."/>
            <person name="Arakawa K."/>
        </authorList>
    </citation>
    <scope>NUCLEOTIDE SEQUENCE [LARGE SCALE GENOMIC DNA]</scope>
</reference>
<dbReference type="EMBL" id="BGZK01000087">
    <property type="protein sequence ID" value="GBP17410.1"/>
    <property type="molecule type" value="Genomic_DNA"/>
</dbReference>